<feature type="compositionally biased region" description="Polar residues" evidence="1">
    <location>
        <begin position="611"/>
        <end position="635"/>
    </location>
</feature>
<dbReference type="AlphaFoldDB" id="A0A813EWD1"/>
<sequence>MRSCWSHDQLRALSPVGPRVQQGAIPLGPRLVPVPVVASGHYPSGLIWVSQKDSAAATLSSPSSAGGRLLPHSPLRGSPTASSGSGPQLAVAAAPSFSLSSSTPRSSRSQPQLLLPGTAMTAMTALTAQPLSPAALQPPLTAACSTVGRGTWPPSASFPPPSGAAPAEAQSLAWAVRSVAGLSASCPARNVGNVDGTREASQRSLQRSLLQRIHDVQQEISQLHQRQKDGPAPDPREQQQVPSASRRSASQSLSPAPKARCLEGRPRPRPNGNGNGNAAAAAVAVAVAACQDRVSRPSSPPANASLSKAAAASLRLLPHSEPASVSARVSSRLPTDSSNARRAVHQGSKAHPASATSCAQGSPRGRNRRSSSEGRWDGASGSLHNSPQAAAASRLQRFWRARRSAAAKLRPRPRESGRCAASALSGRRPGSSVHSEQLQPVPTRASVSRSMPHREYQSEPVTLRGGRLMSVHFAAARIQRAWRSSRMELWRSRFVEVSLHLGWLGRLDWLRSVGFLYGNELADHEDVRSWHEQRAVAPLDREVDPWGCLRLKEHLQRAWYPGEDVARSSSRTAVKEDKYPKLQRVRSSRTSGGSAATSSSSVPPTRRHTSQKMQQASSAGTIPSARHVSSTTGRSPNHAHVTQRAARASAPPPAVQQGAGAQHGNRLLGNCSSQSLASRSASTLRQPSSPMGTEKPTSRILGRSGSYAAPTVSRR</sequence>
<dbReference type="Proteomes" id="UP000654075">
    <property type="component" value="Unassembled WGS sequence"/>
</dbReference>
<reference evidence="2" key="1">
    <citation type="submission" date="2021-02" db="EMBL/GenBank/DDBJ databases">
        <authorList>
            <person name="Dougan E. K."/>
            <person name="Rhodes N."/>
            <person name="Thang M."/>
            <person name="Chan C."/>
        </authorList>
    </citation>
    <scope>NUCLEOTIDE SEQUENCE</scope>
</reference>
<feature type="region of interest" description="Disordered" evidence="1">
    <location>
        <begin position="186"/>
        <end position="206"/>
    </location>
</feature>
<feature type="compositionally biased region" description="Low complexity" evidence="1">
    <location>
        <begin position="588"/>
        <end position="604"/>
    </location>
</feature>
<keyword evidence="3" id="KW-1185">Reference proteome</keyword>
<feature type="region of interest" description="Disordered" evidence="1">
    <location>
        <begin position="566"/>
        <end position="715"/>
    </location>
</feature>
<evidence type="ECO:0000256" key="1">
    <source>
        <dbReference type="SAM" id="MobiDB-lite"/>
    </source>
</evidence>
<feature type="compositionally biased region" description="Low complexity" evidence="1">
    <location>
        <begin position="672"/>
        <end position="686"/>
    </location>
</feature>
<feature type="region of interest" description="Disordered" evidence="1">
    <location>
        <begin position="220"/>
        <end position="277"/>
    </location>
</feature>
<proteinExistence type="predicted"/>
<protein>
    <submittedName>
        <fullName evidence="2">Uncharacterized protein</fullName>
    </submittedName>
</protein>
<feature type="compositionally biased region" description="Basic residues" evidence="1">
    <location>
        <begin position="397"/>
        <end position="411"/>
    </location>
</feature>
<feature type="compositionally biased region" description="Low complexity" evidence="1">
    <location>
        <begin position="238"/>
        <end position="257"/>
    </location>
</feature>
<comment type="caution">
    <text evidence="2">The sequence shown here is derived from an EMBL/GenBank/DDBJ whole genome shotgun (WGS) entry which is preliminary data.</text>
</comment>
<dbReference type="EMBL" id="CAJNNV010015003">
    <property type="protein sequence ID" value="CAE8603071.1"/>
    <property type="molecule type" value="Genomic_DNA"/>
</dbReference>
<accession>A0A813EWD1</accession>
<evidence type="ECO:0000313" key="3">
    <source>
        <dbReference type="Proteomes" id="UP000654075"/>
    </source>
</evidence>
<feature type="region of interest" description="Disordered" evidence="1">
    <location>
        <begin position="58"/>
        <end position="89"/>
    </location>
</feature>
<feature type="compositionally biased region" description="Polar residues" evidence="1">
    <location>
        <begin position="327"/>
        <end position="340"/>
    </location>
</feature>
<evidence type="ECO:0000313" key="2">
    <source>
        <dbReference type="EMBL" id="CAE8603071.1"/>
    </source>
</evidence>
<name>A0A813EWD1_POLGL</name>
<feature type="compositionally biased region" description="Low complexity" evidence="1">
    <location>
        <begin position="644"/>
        <end position="664"/>
    </location>
</feature>
<feature type="compositionally biased region" description="Polar residues" evidence="1">
    <location>
        <begin position="432"/>
        <end position="449"/>
    </location>
</feature>
<feature type="region of interest" description="Disordered" evidence="1">
    <location>
        <begin position="321"/>
        <end position="458"/>
    </location>
</feature>
<gene>
    <name evidence="2" type="ORF">PGLA1383_LOCUS21290</name>
</gene>
<feature type="compositionally biased region" description="Basic and acidic residues" evidence="1">
    <location>
        <begin position="226"/>
        <end position="237"/>
    </location>
</feature>
<organism evidence="2 3">
    <name type="scientific">Polarella glacialis</name>
    <name type="common">Dinoflagellate</name>
    <dbReference type="NCBI Taxonomy" id="89957"/>
    <lineage>
        <taxon>Eukaryota</taxon>
        <taxon>Sar</taxon>
        <taxon>Alveolata</taxon>
        <taxon>Dinophyceae</taxon>
        <taxon>Suessiales</taxon>
        <taxon>Suessiaceae</taxon>
        <taxon>Polarella</taxon>
    </lineage>
</organism>